<keyword evidence="3" id="KW-1185">Reference proteome</keyword>
<sequence>MSKWTPAAGAVLALFLSACGTGESAAPAPAEASPAATAPGPDATVTVGAATPREPGATPAKVLGGVNAEIFGRVELLAPGEITVTPPEGAGQAAFLSDDTVLLVAYGKCPDGSGTETETVDAMNRGTKQCSVKGLEEFLRGNPLSGDVAISGGVVVKIVEHKGG</sequence>
<protein>
    <recommendedName>
        <fullName evidence="4">Lipoprotein</fullName>
    </recommendedName>
</protein>
<name>A0ABN3U0D2_9ACTN</name>
<evidence type="ECO:0000313" key="2">
    <source>
        <dbReference type="EMBL" id="GAA2722066.1"/>
    </source>
</evidence>
<dbReference type="RefSeq" id="WP_344449341.1">
    <property type="nucleotide sequence ID" value="NZ_BAAATZ010000006.1"/>
</dbReference>
<keyword evidence="1" id="KW-0732">Signal</keyword>
<proteinExistence type="predicted"/>
<evidence type="ECO:0000313" key="3">
    <source>
        <dbReference type="Proteomes" id="UP001501842"/>
    </source>
</evidence>
<reference evidence="2 3" key="1">
    <citation type="journal article" date="2019" name="Int. J. Syst. Evol. Microbiol.">
        <title>The Global Catalogue of Microorganisms (GCM) 10K type strain sequencing project: providing services to taxonomists for standard genome sequencing and annotation.</title>
        <authorList>
            <consortium name="The Broad Institute Genomics Platform"/>
            <consortium name="The Broad Institute Genome Sequencing Center for Infectious Disease"/>
            <person name="Wu L."/>
            <person name="Ma J."/>
        </authorList>
    </citation>
    <scope>NUCLEOTIDE SEQUENCE [LARGE SCALE GENOMIC DNA]</scope>
    <source>
        <strain evidence="2 3">JCM 8201</strain>
    </source>
</reference>
<accession>A0ABN3U0D2</accession>
<dbReference type="Proteomes" id="UP001501842">
    <property type="component" value="Unassembled WGS sequence"/>
</dbReference>
<dbReference type="EMBL" id="BAAATZ010000006">
    <property type="protein sequence ID" value="GAA2722066.1"/>
    <property type="molecule type" value="Genomic_DNA"/>
</dbReference>
<gene>
    <name evidence="2" type="ORF">GCM10010439_13660</name>
</gene>
<evidence type="ECO:0000256" key="1">
    <source>
        <dbReference type="SAM" id="SignalP"/>
    </source>
</evidence>
<feature type="signal peptide" evidence="1">
    <location>
        <begin position="1"/>
        <end position="25"/>
    </location>
</feature>
<organism evidence="2 3">
    <name type="scientific">Actinocorallia aurantiaca</name>
    <dbReference type="NCBI Taxonomy" id="46204"/>
    <lineage>
        <taxon>Bacteria</taxon>
        <taxon>Bacillati</taxon>
        <taxon>Actinomycetota</taxon>
        <taxon>Actinomycetes</taxon>
        <taxon>Streptosporangiales</taxon>
        <taxon>Thermomonosporaceae</taxon>
        <taxon>Actinocorallia</taxon>
    </lineage>
</organism>
<dbReference type="PROSITE" id="PS51257">
    <property type="entry name" value="PROKAR_LIPOPROTEIN"/>
    <property type="match status" value="1"/>
</dbReference>
<feature type="chain" id="PRO_5046845656" description="Lipoprotein" evidence="1">
    <location>
        <begin position="26"/>
        <end position="164"/>
    </location>
</feature>
<comment type="caution">
    <text evidence="2">The sequence shown here is derived from an EMBL/GenBank/DDBJ whole genome shotgun (WGS) entry which is preliminary data.</text>
</comment>
<evidence type="ECO:0008006" key="4">
    <source>
        <dbReference type="Google" id="ProtNLM"/>
    </source>
</evidence>